<dbReference type="Pfam" id="PF00004">
    <property type="entry name" value="AAA"/>
    <property type="match status" value="1"/>
</dbReference>
<protein>
    <submittedName>
        <fullName evidence="5">Cation channel-like protein</fullName>
    </submittedName>
</protein>
<dbReference type="PANTHER" id="PTHR46411">
    <property type="entry name" value="FAMILY ATPASE, PUTATIVE-RELATED"/>
    <property type="match status" value="1"/>
</dbReference>
<name>G0S4U4_CHATD</name>
<evidence type="ECO:0000259" key="4">
    <source>
        <dbReference type="SMART" id="SM00382"/>
    </source>
</evidence>
<evidence type="ECO:0000256" key="3">
    <source>
        <dbReference type="SAM" id="Phobius"/>
    </source>
</evidence>
<dbReference type="EMBL" id="GL988041">
    <property type="protein sequence ID" value="EGS21315.1"/>
    <property type="molecule type" value="Genomic_DNA"/>
</dbReference>
<dbReference type="GO" id="GO:0016887">
    <property type="term" value="F:ATP hydrolysis activity"/>
    <property type="evidence" value="ECO:0007669"/>
    <property type="project" value="InterPro"/>
</dbReference>
<evidence type="ECO:0000256" key="1">
    <source>
        <dbReference type="SAM" id="Coils"/>
    </source>
</evidence>
<dbReference type="Pfam" id="PF23317">
    <property type="entry name" value="YVC1_C"/>
    <property type="match status" value="1"/>
</dbReference>
<feature type="compositionally biased region" description="Low complexity" evidence="2">
    <location>
        <begin position="93"/>
        <end position="106"/>
    </location>
</feature>
<dbReference type="InterPro" id="IPR027417">
    <property type="entry name" value="P-loop_NTPase"/>
</dbReference>
<gene>
    <name evidence="5" type="ORF">CTHT_0031700</name>
</gene>
<dbReference type="InterPro" id="IPR056337">
    <property type="entry name" value="LHD_YVC1"/>
</dbReference>
<feature type="transmembrane region" description="Helical" evidence="3">
    <location>
        <begin position="1220"/>
        <end position="1240"/>
    </location>
</feature>
<evidence type="ECO:0000256" key="2">
    <source>
        <dbReference type="SAM" id="MobiDB-lite"/>
    </source>
</evidence>
<feature type="transmembrane region" description="Helical" evidence="3">
    <location>
        <begin position="1252"/>
        <end position="1273"/>
    </location>
</feature>
<dbReference type="Pfam" id="PF23190">
    <property type="entry name" value="LHD_TRPY1"/>
    <property type="match status" value="1"/>
</dbReference>
<dbReference type="RefSeq" id="XP_006693611.1">
    <property type="nucleotide sequence ID" value="XM_006693548.1"/>
</dbReference>
<feature type="compositionally biased region" description="Basic residues" evidence="2">
    <location>
        <begin position="56"/>
        <end position="71"/>
    </location>
</feature>
<keyword evidence="1" id="KW-0175">Coiled coil</keyword>
<dbReference type="SUPFAM" id="SSF52540">
    <property type="entry name" value="P-loop containing nucleoside triphosphate hydrolases"/>
    <property type="match status" value="1"/>
</dbReference>
<keyword evidence="3" id="KW-0472">Membrane</keyword>
<dbReference type="OrthoDB" id="301415at2759"/>
<feature type="coiled-coil region" evidence="1">
    <location>
        <begin position="1498"/>
        <end position="1537"/>
    </location>
</feature>
<feature type="compositionally biased region" description="Basic residues" evidence="2">
    <location>
        <begin position="123"/>
        <end position="136"/>
    </location>
</feature>
<feature type="transmembrane region" description="Helical" evidence="3">
    <location>
        <begin position="1151"/>
        <end position="1170"/>
    </location>
</feature>
<feature type="compositionally biased region" description="Basic and acidic residues" evidence="2">
    <location>
        <begin position="109"/>
        <end position="122"/>
    </location>
</feature>
<feature type="transmembrane region" description="Helical" evidence="3">
    <location>
        <begin position="1442"/>
        <end position="1462"/>
    </location>
</feature>
<dbReference type="GO" id="GO:0005524">
    <property type="term" value="F:ATP binding"/>
    <property type="evidence" value="ECO:0007669"/>
    <property type="project" value="InterPro"/>
</dbReference>
<feature type="transmembrane region" description="Helical" evidence="3">
    <location>
        <begin position="1410"/>
        <end position="1430"/>
    </location>
</feature>
<dbReference type="Gene3D" id="3.40.50.300">
    <property type="entry name" value="P-loop containing nucleotide triphosphate hydrolases"/>
    <property type="match status" value="1"/>
</dbReference>
<feature type="region of interest" description="Disordered" evidence="2">
    <location>
        <begin position="1"/>
        <end position="167"/>
    </location>
</feature>
<feature type="compositionally biased region" description="Polar residues" evidence="2">
    <location>
        <begin position="30"/>
        <end position="40"/>
    </location>
</feature>
<feature type="compositionally biased region" description="Polar residues" evidence="2">
    <location>
        <begin position="1"/>
        <end position="12"/>
    </location>
</feature>
<dbReference type="CDD" id="cd19481">
    <property type="entry name" value="RecA-like_protease"/>
    <property type="match status" value="1"/>
</dbReference>
<feature type="compositionally biased region" description="Low complexity" evidence="2">
    <location>
        <begin position="141"/>
        <end position="156"/>
    </location>
</feature>
<feature type="compositionally biased region" description="Polar residues" evidence="2">
    <location>
        <begin position="72"/>
        <end position="83"/>
    </location>
</feature>
<proteinExistence type="predicted"/>
<dbReference type="KEGG" id="cthr:CTHT_0031700"/>
<sequence length="1553" mass="176581">MESGDTASTGVRENTPPAPAGSEESKVPTDVTQPTNGETQSADRTDAAKHSPKEKCSKKRFAPKTRHKKPKTTASPVRSSSDLENIDSEDKTSSTSNSRENSVSETETVESKRVAKKRDDSHKSKRANAKKQKRFYKTRESVGSGSNSESSSSDSDQSSEDRKDQRSQENIIRQLQQLKSVIQKQQQQQQGNSYQYSAGVQHYGATLADIAQQTVNENGLRNSSSRSHQNGQPSSGLLNPALSVVDTLLMQATQQLMERKKQQKPTKLDYKRVDQVWDNSIHNYKLQDTAEQVVENHHDEFIFHVRRTFDWEGKYKATYVDIKSKLLRECLQAVMGNIKGVSLVEEIPKLDPNMLFLYLEDLREYLKELKKIKAAKYDKRERKKEQKRTETKHKHLKVLITYLDKDYAEVKKSLYPMLENGLITFDLLWALWKPNTLAFTTTYGSHDEPRVFKVEVAEKHYGIMRGNTITSMARNQYFEFDGRQFGYGSMAEEIDEFRGARKITSLPCFPLKYHKDEAQLRKELIERGKKFVALAGVNYKSHQGLAYYKKKKSIIKVNINGRIMVDPAVHRRINPNYPISHVRPKENETLMDGEDSNESSCCGCNPGEVESQMVKHVTKLAKDDNGNARVVVVQGSYDDEKAGEDRMTKNIPEFSDEEYLIASPVVLGFAFAEKLWLEFTVSGVKDIQWNETAYDSLVLEPKTKDIVKALVESHKYHAAESIDDVIQGKGKGLVAVLHGPPGTGKTLTAEGISELLKCPLYMISAGELGTDSRFLESELQKILDICHAWGAILLLDEADVFLEKRNMHDIHRNALVSIFLRQLEYFQGILFLTTNRVETFDDAFQSRIHIALRYDNLDYRAKKAIFKIFIERVRVLETLSIMPFTEEDYNQLARSIVLADGLKTFRGTSRSPGTVFDILYYGVGTLAEGIPIMMLGGTSPVTNVILPSHYDESLQSAIPPALITEVALRIRHLIEQCVPVELNTELVTRPHSKVITPKVINAAKEAGGQEHGACVVFCLLINKQWWQHQAFLELWDAGLHNLRATACEVIAKQIIESEEDADYLLHSVLLKRYSIIVNGNPTPPANVIEKAVDLHALLVIGSSSYQRCINFLWRGWVVQDEDDPSTFVYYKKRDDPTYISHFDPNRMRAPVYQNAAQILISFIYLGLYTASMNSVNENGGIDFVEGLLYVFTLGFVCDEITKVWKAGYHILGFWSAFNGVLYGLLTISLVLRCIALGHAIDDPNGFRHHYTTLSYAFLAVSAPMFWARLLLYLDSFRFFGVMLVVLKVMMKESIIFFALLAVIIVGFLQAFIGLDYADDQMSEDIRFIFQSMANALMQSPDFSGFERFQPPFGLILYYCFTFVVMVILLNILIALYNSAYTDIYENANDEYLAMFAHKTMRFVRAPDENVFIPPFNLIEILFLTLPLEWWMDKKTYERINDIVMNIIYSPLLLVSAYFEMCTAKEIQENRSRGDDDDSTFEEWEQLQHEVDFEADGWAKRVEAAKSNLEEDAAVVEVRKLKEEVEQLKMLLVSLQISLGVNRSETEGEGNSNQ</sequence>
<accession>G0S4U4</accession>
<dbReference type="InterPro" id="IPR054289">
    <property type="entry name" value="DUF7025"/>
</dbReference>
<keyword evidence="3" id="KW-1133">Transmembrane helix</keyword>
<dbReference type="SMART" id="SM00382">
    <property type="entry name" value="AAA"/>
    <property type="match status" value="1"/>
</dbReference>
<organism evidence="6">
    <name type="scientific">Chaetomium thermophilum (strain DSM 1495 / CBS 144.50 / IMI 039719)</name>
    <name type="common">Thermochaetoides thermophila</name>
    <dbReference type="NCBI Taxonomy" id="759272"/>
    <lineage>
        <taxon>Eukaryota</taxon>
        <taxon>Fungi</taxon>
        <taxon>Dikarya</taxon>
        <taxon>Ascomycota</taxon>
        <taxon>Pezizomycotina</taxon>
        <taxon>Sordariomycetes</taxon>
        <taxon>Sordariomycetidae</taxon>
        <taxon>Sordariales</taxon>
        <taxon>Chaetomiaceae</taxon>
        <taxon>Thermochaetoides</taxon>
    </lineage>
</organism>
<keyword evidence="6" id="KW-1185">Reference proteome</keyword>
<dbReference type="GeneID" id="18257208"/>
<keyword evidence="3" id="KW-0812">Transmembrane</keyword>
<feature type="transmembrane region" description="Helical" evidence="3">
    <location>
        <begin position="1355"/>
        <end position="1376"/>
    </location>
</feature>
<dbReference type="PANTHER" id="PTHR46411:SF1">
    <property type="entry name" value="FAMILY ATPASE, PUTATIVE (AFU_ORTHOLOGUE AFUA_7G05752)-RELATED"/>
    <property type="match status" value="1"/>
</dbReference>
<dbReference type="InterPro" id="IPR003959">
    <property type="entry name" value="ATPase_AAA_core"/>
</dbReference>
<evidence type="ECO:0000313" key="6">
    <source>
        <dbReference type="Proteomes" id="UP000008066"/>
    </source>
</evidence>
<dbReference type="Pfam" id="PF22942">
    <property type="entry name" value="DUF7025"/>
    <property type="match status" value="1"/>
</dbReference>
<reference evidence="5 6" key="1">
    <citation type="journal article" date="2011" name="Cell">
        <title>Insight into structure and assembly of the nuclear pore complex by utilizing the genome of a eukaryotic thermophile.</title>
        <authorList>
            <person name="Amlacher S."/>
            <person name="Sarges P."/>
            <person name="Flemming D."/>
            <person name="van Noort V."/>
            <person name="Kunze R."/>
            <person name="Devos D.P."/>
            <person name="Arumugam M."/>
            <person name="Bork P."/>
            <person name="Hurt E."/>
        </authorList>
    </citation>
    <scope>NUCLEOTIDE SEQUENCE [LARGE SCALE GENOMIC DNA]</scope>
    <source>
        <strain evidence="6">DSM 1495 / CBS 144.50 / IMI 039719</strain>
    </source>
</reference>
<feature type="compositionally biased region" description="Basic and acidic residues" evidence="2">
    <location>
        <begin position="41"/>
        <end position="55"/>
    </location>
</feature>
<dbReference type="InterPro" id="IPR056336">
    <property type="entry name" value="YVC1_C"/>
</dbReference>
<feature type="domain" description="AAA+ ATPase" evidence="4">
    <location>
        <begin position="731"/>
        <end position="858"/>
    </location>
</feature>
<evidence type="ECO:0000313" key="5">
    <source>
        <dbReference type="EMBL" id="EGS21315.1"/>
    </source>
</evidence>
<dbReference type="HOGENOM" id="CLU_246271_0_0_1"/>
<dbReference type="InterPro" id="IPR003593">
    <property type="entry name" value="AAA+_ATPase"/>
</dbReference>
<feature type="region of interest" description="Disordered" evidence="2">
    <location>
        <begin position="218"/>
        <end position="237"/>
    </location>
</feature>
<dbReference type="Proteomes" id="UP000008066">
    <property type="component" value="Unassembled WGS sequence"/>
</dbReference>
<feature type="transmembrane region" description="Helical" evidence="3">
    <location>
        <begin position="1294"/>
        <end position="1314"/>
    </location>
</feature>
<dbReference type="eggNOG" id="KOG0730">
    <property type="taxonomic scope" value="Eukaryota"/>
</dbReference>
<dbReference type="STRING" id="759272.G0S4U4"/>